<dbReference type="InterPro" id="IPR051545">
    <property type="entry name" value="NAD(P)H_dehydrogenase_qn"/>
</dbReference>
<sequence length="201" mass="23225">MNVTILYAYPHDGGYNHAVLEAVQAGFSSRTDSTSADTPVHITTLDLYKEGFDPILRFDAEHRRRDLIHDPSTEKYRALIADSDLLVFIFPIWWSGMPAILKGFIDRVFVKGFAYRYKGILPEGLLKGKKAWIITSDDTPGWFARFFEPDYGKVLRHQILGIMCGIKTVRHDSMHYMRASTPRRREAFLQRVQRFASRVRV</sequence>
<dbReference type="GO" id="GO:0005829">
    <property type="term" value="C:cytosol"/>
    <property type="evidence" value="ECO:0007669"/>
    <property type="project" value="TreeGrafter"/>
</dbReference>
<dbReference type="InterPro" id="IPR029039">
    <property type="entry name" value="Flavoprotein-like_sf"/>
</dbReference>
<evidence type="ECO:0000256" key="1">
    <source>
        <dbReference type="ARBA" id="ARBA00006252"/>
    </source>
</evidence>
<dbReference type="PANTHER" id="PTHR10204:SF34">
    <property type="entry name" value="NAD(P)H DEHYDROGENASE [QUINONE] 1 ISOFORM 1"/>
    <property type="match status" value="1"/>
</dbReference>
<evidence type="ECO:0000259" key="3">
    <source>
        <dbReference type="Pfam" id="PF02525"/>
    </source>
</evidence>
<evidence type="ECO:0000313" key="4">
    <source>
        <dbReference type="EMBL" id="OZG54995.1"/>
    </source>
</evidence>
<dbReference type="PANTHER" id="PTHR10204">
    <property type="entry name" value="NAD P H OXIDOREDUCTASE-RELATED"/>
    <property type="match status" value="1"/>
</dbReference>
<evidence type="ECO:0000256" key="2">
    <source>
        <dbReference type="ARBA" id="ARBA00023002"/>
    </source>
</evidence>
<dbReference type="EMBL" id="MWWT01000001">
    <property type="protein sequence ID" value="OZG54995.1"/>
    <property type="molecule type" value="Genomic_DNA"/>
</dbReference>
<organism evidence="4 5">
    <name type="scientific">Alloscardovia macacae</name>
    <dbReference type="NCBI Taxonomy" id="1160091"/>
    <lineage>
        <taxon>Bacteria</taxon>
        <taxon>Bacillati</taxon>
        <taxon>Actinomycetota</taxon>
        <taxon>Actinomycetes</taxon>
        <taxon>Bifidobacteriales</taxon>
        <taxon>Bifidobacteriaceae</taxon>
        <taxon>Alloscardovia</taxon>
    </lineage>
</organism>
<dbReference type="AlphaFoldDB" id="A0A261F7G1"/>
<evidence type="ECO:0000313" key="5">
    <source>
        <dbReference type="Proteomes" id="UP000243657"/>
    </source>
</evidence>
<protein>
    <submittedName>
        <fullName evidence="4">Oxidoreductase</fullName>
    </submittedName>
</protein>
<keyword evidence="5" id="KW-1185">Reference proteome</keyword>
<proteinExistence type="inferred from homology"/>
<accession>A0A261F7G1</accession>
<comment type="caution">
    <text evidence="4">The sequence shown here is derived from an EMBL/GenBank/DDBJ whole genome shotgun (WGS) entry which is preliminary data.</text>
</comment>
<dbReference type="SUPFAM" id="SSF52218">
    <property type="entry name" value="Flavoproteins"/>
    <property type="match status" value="1"/>
</dbReference>
<name>A0A261F7G1_9BIFI</name>
<dbReference type="RefSeq" id="WP_094726091.1">
    <property type="nucleotide sequence ID" value="NZ_JBHLWS010000011.1"/>
</dbReference>
<dbReference type="Proteomes" id="UP000243657">
    <property type="component" value="Unassembled WGS sequence"/>
</dbReference>
<keyword evidence="2" id="KW-0560">Oxidoreductase</keyword>
<gene>
    <name evidence="4" type="ORF">ALMA_0320</name>
</gene>
<comment type="similarity">
    <text evidence="1">Belongs to the NAD(P)H dehydrogenase (quinone) family.</text>
</comment>
<dbReference type="GO" id="GO:0003955">
    <property type="term" value="F:NAD(P)H dehydrogenase (quinone) activity"/>
    <property type="evidence" value="ECO:0007669"/>
    <property type="project" value="TreeGrafter"/>
</dbReference>
<reference evidence="4 5" key="1">
    <citation type="journal article" date="2017" name="BMC Genomics">
        <title>Comparative genomic and phylogenomic analyses of the Bifidobacteriaceae family.</title>
        <authorList>
            <person name="Lugli G.A."/>
            <person name="Milani C."/>
            <person name="Turroni F."/>
            <person name="Duranti S."/>
            <person name="Mancabelli L."/>
            <person name="Mangifesta M."/>
            <person name="Ferrario C."/>
            <person name="Modesto M."/>
            <person name="Mattarelli P."/>
            <person name="Jiri K."/>
            <person name="van Sinderen D."/>
            <person name="Ventura M."/>
        </authorList>
    </citation>
    <scope>NUCLEOTIDE SEQUENCE [LARGE SCALE GENOMIC DNA]</scope>
    <source>
        <strain evidence="4 5">DSM 24762</strain>
    </source>
</reference>
<feature type="domain" description="Flavodoxin-like fold" evidence="3">
    <location>
        <begin position="1"/>
        <end position="192"/>
    </location>
</feature>
<dbReference type="Pfam" id="PF02525">
    <property type="entry name" value="Flavodoxin_2"/>
    <property type="match status" value="1"/>
</dbReference>
<dbReference type="InterPro" id="IPR003680">
    <property type="entry name" value="Flavodoxin_fold"/>
</dbReference>
<dbReference type="Gene3D" id="3.40.50.360">
    <property type="match status" value="1"/>
</dbReference>